<reference evidence="4" key="1">
    <citation type="journal article" date="2019" name="Int. J. Syst. Evol. Microbiol.">
        <title>The Global Catalogue of Microorganisms (GCM) 10K type strain sequencing project: providing services to taxonomists for standard genome sequencing and annotation.</title>
        <authorList>
            <consortium name="The Broad Institute Genomics Platform"/>
            <consortium name="The Broad Institute Genome Sequencing Center for Infectious Disease"/>
            <person name="Wu L."/>
            <person name="Ma J."/>
        </authorList>
    </citation>
    <scope>NUCLEOTIDE SEQUENCE [LARGE SCALE GENOMIC DNA]</scope>
    <source>
        <strain evidence="4">DT43</strain>
    </source>
</reference>
<dbReference type="EMBL" id="JBHSOJ010000016">
    <property type="protein sequence ID" value="MFC5631100.1"/>
    <property type="molecule type" value="Genomic_DNA"/>
</dbReference>
<keyword evidence="1 3" id="KW-0560">Oxidoreductase</keyword>
<organism evidence="3 4">
    <name type="scientific">Streptococcus caledonicus</name>
    <dbReference type="NCBI Taxonomy" id="2614158"/>
    <lineage>
        <taxon>Bacteria</taxon>
        <taxon>Bacillati</taxon>
        <taxon>Bacillota</taxon>
        <taxon>Bacilli</taxon>
        <taxon>Lactobacillales</taxon>
        <taxon>Streptococcaceae</taxon>
        <taxon>Streptococcus</taxon>
    </lineage>
</organism>
<protein>
    <submittedName>
        <fullName evidence="3">Aldo/keto reductase</fullName>
        <ecNumber evidence="3">1.1.1.-</ecNumber>
    </submittedName>
</protein>
<dbReference type="Proteomes" id="UP001596110">
    <property type="component" value="Unassembled WGS sequence"/>
</dbReference>
<dbReference type="Pfam" id="PF00248">
    <property type="entry name" value="Aldo_ket_red"/>
    <property type="match status" value="1"/>
</dbReference>
<dbReference type="InterPro" id="IPR036812">
    <property type="entry name" value="NAD(P)_OxRdtase_dom_sf"/>
</dbReference>
<dbReference type="GO" id="GO:0016491">
    <property type="term" value="F:oxidoreductase activity"/>
    <property type="evidence" value="ECO:0007669"/>
    <property type="project" value="UniProtKB-KW"/>
</dbReference>
<accession>A0ABW0UDW0</accession>
<feature type="domain" description="NADP-dependent oxidoreductase" evidence="2">
    <location>
        <begin position="15"/>
        <end position="321"/>
    </location>
</feature>
<proteinExistence type="predicted"/>
<evidence type="ECO:0000256" key="1">
    <source>
        <dbReference type="ARBA" id="ARBA00023002"/>
    </source>
</evidence>
<dbReference type="RefSeq" id="WP_156806592.1">
    <property type="nucleotide sequence ID" value="NZ_JBHSOJ010000016.1"/>
</dbReference>
<comment type="caution">
    <text evidence="3">The sequence shown here is derived from an EMBL/GenBank/DDBJ whole genome shotgun (WGS) entry which is preliminary data.</text>
</comment>
<evidence type="ECO:0000259" key="2">
    <source>
        <dbReference type="Pfam" id="PF00248"/>
    </source>
</evidence>
<name>A0ABW0UDW0_9STRE</name>
<dbReference type="PANTHER" id="PTHR43364:SF4">
    <property type="entry name" value="NAD(P)-LINKED OXIDOREDUCTASE SUPERFAMILY PROTEIN"/>
    <property type="match status" value="1"/>
</dbReference>
<keyword evidence="4" id="KW-1185">Reference proteome</keyword>
<dbReference type="InterPro" id="IPR050523">
    <property type="entry name" value="AKR_Detox_Biosynth"/>
</dbReference>
<dbReference type="SUPFAM" id="SSF51430">
    <property type="entry name" value="NAD(P)-linked oxidoreductase"/>
    <property type="match status" value="1"/>
</dbReference>
<dbReference type="PANTHER" id="PTHR43364">
    <property type="entry name" value="NADH-SPECIFIC METHYLGLYOXAL REDUCTASE-RELATED"/>
    <property type="match status" value="1"/>
</dbReference>
<gene>
    <name evidence="3" type="ORF">ACFPQ3_05725</name>
</gene>
<evidence type="ECO:0000313" key="3">
    <source>
        <dbReference type="EMBL" id="MFC5631100.1"/>
    </source>
</evidence>
<dbReference type="EC" id="1.1.1.-" evidence="3"/>
<evidence type="ECO:0000313" key="4">
    <source>
        <dbReference type="Proteomes" id="UP001596110"/>
    </source>
</evidence>
<dbReference type="CDD" id="cd19079">
    <property type="entry name" value="AKR_EcYajO-like"/>
    <property type="match status" value="1"/>
</dbReference>
<dbReference type="Gene3D" id="3.20.20.100">
    <property type="entry name" value="NADP-dependent oxidoreductase domain"/>
    <property type="match status" value="1"/>
</dbReference>
<dbReference type="InterPro" id="IPR023210">
    <property type="entry name" value="NADP_OxRdtase_dom"/>
</dbReference>
<sequence>MEYTKLGNTGLEVSKICLGCMSFGDASMGFHSGWLLDEEKSRSIIKKALDLGINFFDTANTYAAGTSEEILGRALKDFAKREDVVIATKCFFSDLPNGEQKPNQYGLSRKAILHQVERSLKRLGTDYIDILYIHRWDYSTPIEETMSALNDLVRSGKVRYLGASAMYAWQFQKAQYVAEKNGWTPFSVMQNHYNMLYREDEREMIPFCQDYGVGLAPYSPLAAGRIVRDWTADTARSATDTTAKAKYDSTEEQDRLIVARVAELSEKYGVSRSQIALAWLWTKGMHSPILGVTKEAYLDDFMGAFDVTLTTDDVAYLDELYVPHRIMGAL</sequence>